<evidence type="ECO:0000256" key="5">
    <source>
        <dbReference type="PROSITE-ProRule" id="PRU10141"/>
    </source>
</evidence>
<accession>A0A814XG04</accession>
<dbReference type="GO" id="GO:0008270">
    <property type="term" value="F:zinc ion binding"/>
    <property type="evidence" value="ECO:0007669"/>
    <property type="project" value="UniProtKB-KW"/>
</dbReference>
<feature type="binding site" evidence="5">
    <location>
        <position position="433"/>
    </location>
    <ligand>
        <name>ATP</name>
        <dbReference type="ChEBI" id="CHEBI:30616"/>
    </ligand>
</feature>
<dbReference type="EMBL" id="CAJNOM010000200">
    <property type="protein sequence ID" value="CAF1218777.1"/>
    <property type="molecule type" value="Genomic_DNA"/>
</dbReference>
<dbReference type="Proteomes" id="UP000663877">
    <property type="component" value="Unassembled WGS sequence"/>
</dbReference>
<organism evidence="10 11">
    <name type="scientific">Adineta steineri</name>
    <dbReference type="NCBI Taxonomy" id="433720"/>
    <lineage>
        <taxon>Eukaryota</taxon>
        <taxon>Metazoa</taxon>
        <taxon>Spiralia</taxon>
        <taxon>Gnathifera</taxon>
        <taxon>Rotifera</taxon>
        <taxon>Eurotatoria</taxon>
        <taxon>Bdelloidea</taxon>
        <taxon>Adinetida</taxon>
        <taxon>Adinetidae</taxon>
        <taxon>Adineta</taxon>
    </lineage>
</organism>
<dbReference type="PROSITE" id="PS50081">
    <property type="entry name" value="ZF_DAG_PE_2"/>
    <property type="match status" value="1"/>
</dbReference>
<dbReference type="Gene3D" id="3.30.60.20">
    <property type="match status" value="1"/>
</dbReference>
<keyword evidence="2 5" id="KW-0547">Nucleotide-binding</keyword>
<evidence type="ECO:0000313" key="10">
    <source>
        <dbReference type="EMBL" id="CAF1218777.1"/>
    </source>
</evidence>
<dbReference type="PANTHER" id="PTHR22968:SF15">
    <property type="entry name" value="SERINE_THREONINE-PROTEIN KINASE DKF-1"/>
    <property type="match status" value="1"/>
</dbReference>
<protein>
    <submittedName>
        <fullName evidence="10">Uncharacterized protein</fullName>
    </submittedName>
</protein>
<dbReference type="Gene3D" id="1.10.510.10">
    <property type="entry name" value="Transferase(Phosphotransferase) domain 1"/>
    <property type="match status" value="1"/>
</dbReference>
<dbReference type="InterPro" id="IPR017441">
    <property type="entry name" value="Protein_kinase_ATP_BS"/>
</dbReference>
<evidence type="ECO:0000256" key="3">
    <source>
        <dbReference type="ARBA" id="ARBA00022833"/>
    </source>
</evidence>
<dbReference type="InterPro" id="IPR011009">
    <property type="entry name" value="Kinase-like_dom_sf"/>
</dbReference>
<dbReference type="Pfam" id="PF00069">
    <property type="entry name" value="Pkinase"/>
    <property type="match status" value="1"/>
</dbReference>
<keyword evidence="4 5" id="KW-0067">ATP-binding</keyword>
<dbReference type="SUPFAM" id="SSF56112">
    <property type="entry name" value="Protein kinase-like (PK-like)"/>
    <property type="match status" value="1"/>
</dbReference>
<evidence type="ECO:0000313" key="9">
    <source>
        <dbReference type="EMBL" id="CAF1207585.1"/>
    </source>
</evidence>
<dbReference type="GO" id="GO:0004674">
    <property type="term" value="F:protein serine/threonine kinase activity"/>
    <property type="evidence" value="ECO:0007669"/>
    <property type="project" value="UniProtKB-KW"/>
</dbReference>
<evidence type="ECO:0000313" key="8">
    <source>
        <dbReference type="EMBL" id="CAF1083775.1"/>
    </source>
</evidence>
<keyword evidence="3" id="KW-0862">Zinc</keyword>
<dbReference type="EMBL" id="CAJNOM010000193">
    <property type="protein sequence ID" value="CAF1207585.1"/>
    <property type="molecule type" value="Genomic_DNA"/>
</dbReference>
<keyword evidence="11" id="KW-1185">Reference proteome</keyword>
<dbReference type="Proteomes" id="UP000663832">
    <property type="component" value="Unassembled WGS sequence"/>
</dbReference>
<dbReference type="EMBL" id="CAJNOI010000115">
    <property type="protein sequence ID" value="CAF1083775.1"/>
    <property type="molecule type" value="Genomic_DNA"/>
</dbReference>
<evidence type="ECO:0000256" key="1">
    <source>
        <dbReference type="ARBA" id="ARBA00022723"/>
    </source>
</evidence>
<dbReference type="GO" id="GO:0005829">
    <property type="term" value="C:cytosol"/>
    <property type="evidence" value="ECO:0007669"/>
    <property type="project" value="TreeGrafter"/>
</dbReference>
<feature type="domain" description="Phorbol-ester/DAG-type" evidence="7">
    <location>
        <begin position="117"/>
        <end position="167"/>
    </location>
</feature>
<dbReference type="InterPro" id="IPR046349">
    <property type="entry name" value="C1-like_sf"/>
</dbReference>
<proteinExistence type="predicted"/>
<dbReference type="InterPro" id="IPR000719">
    <property type="entry name" value="Prot_kinase_dom"/>
</dbReference>
<evidence type="ECO:0000313" key="11">
    <source>
        <dbReference type="Proteomes" id="UP000663832"/>
    </source>
</evidence>
<dbReference type="OrthoDB" id="266718at2759"/>
<feature type="domain" description="Protein kinase" evidence="6">
    <location>
        <begin position="404"/>
        <end position="683"/>
    </location>
</feature>
<dbReference type="PROSITE" id="PS50011">
    <property type="entry name" value="PROTEIN_KINASE_DOM"/>
    <property type="match status" value="1"/>
</dbReference>
<dbReference type="GO" id="GO:0007200">
    <property type="term" value="P:phospholipase C-activating G protein-coupled receptor signaling pathway"/>
    <property type="evidence" value="ECO:0007669"/>
    <property type="project" value="TreeGrafter"/>
</dbReference>
<dbReference type="PROSITE" id="PS00108">
    <property type="entry name" value="PROTEIN_KINASE_ST"/>
    <property type="match status" value="1"/>
</dbReference>
<dbReference type="AlphaFoldDB" id="A0A814XG04"/>
<dbReference type="InterPro" id="IPR008271">
    <property type="entry name" value="Ser/Thr_kinase_AS"/>
</dbReference>
<dbReference type="SMART" id="SM00220">
    <property type="entry name" value="S_TKc"/>
    <property type="match status" value="1"/>
</dbReference>
<evidence type="ECO:0000256" key="2">
    <source>
        <dbReference type="ARBA" id="ARBA00022741"/>
    </source>
</evidence>
<name>A0A814XG04_9BILA</name>
<dbReference type="PROSITE" id="PS00479">
    <property type="entry name" value="ZF_DAG_PE_1"/>
    <property type="match status" value="1"/>
</dbReference>
<evidence type="ECO:0000256" key="4">
    <source>
        <dbReference type="ARBA" id="ARBA00022840"/>
    </source>
</evidence>
<gene>
    <name evidence="8" type="ORF">BJG266_LOCUS20409</name>
    <name evidence="9" type="ORF">QVE165_LOCUS26177</name>
    <name evidence="10" type="ORF">QVE165_LOCUS26778</name>
</gene>
<dbReference type="SMART" id="SM00109">
    <property type="entry name" value="C1"/>
    <property type="match status" value="1"/>
</dbReference>
<dbReference type="PROSITE" id="PS00107">
    <property type="entry name" value="PROTEIN_KINASE_ATP"/>
    <property type="match status" value="1"/>
</dbReference>
<evidence type="ECO:0000259" key="7">
    <source>
        <dbReference type="PROSITE" id="PS50081"/>
    </source>
</evidence>
<evidence type="ECO:0000259" key="6">
    <source>
        <dbReference type="PROSITE" id="PS50011"/>
    </source>
</evidence>
<dbReference type="SUPFAM" id="SSF57889">
    <property type="entry name" value="Cysteine-rich domain"/>
    <property type="match status" value="1"/>
</dbReference>
<dbReference type="GO" id="GO:0035556">
    <property type="term" value="P:intracellular signal transduction"/>
    <property type="evidence" value="ECO:0007669"/>
    <property type="project" value="TreeGrafter"/>
</dbReference>
<dbReference type="InterPro" id="IPR002219">
    <property type="entry name" value="PKC_DAG/PE"/>
</dbReference>
<dbReference type="GO" id="GO:0016020">
    <property type="term" value="C:membrane"/>
    <property type="evidence" value="ECO:0007669"/>
    <property type="project" value="UniProtKB-SubCell"/>
</dbReference>
<dbReference type="PANTHER" id="PTHR22968">
    <property type="entry name" value="PROTEIN KINASE C, MU"/>
    <property type="match status" value="1"/>
</dbReference>
<dbReference type="Pfam" id="PF00130">
    <property type="entry name" value="C1_1"/>
    <property type="match status" value="1"/>
</dbReference>
<comment type="caution">
    <text evidence="10">The sequence shown here is derived from an EMBL/GenBank/DDBJ whole genome shotgun (WGS) entry which is preliminary data.</text>
</comment>
<dbReference type="Gene3D" id="3.30.200.20">
    <property type="entry name" value="Phosphorylase Kinase, domain 1"/>
    <property type="match status" value="1"/>
</dbReference>
<sequence>MCSASNVYSQPLGVWDSLRADKIAVRLKYGLHQIPVIYPPNHQCYSLIERLYYDAENWMYQLLGIPKNGKPAGRYIIHLYRIVATDFGMVPILRSSDIEHNSLIEIILVPVEVSENHHALRESQLRVPTNCSKCTRFIAGVYKQGVRCSKCRQTYHKDCAPYLIDDCPVESNAKHASSSYIAFINPFAADSSSSSSSSSSLSGSMINLVRPDLTVNNTRLPIPGKTSPNITPITIIDKGIFPACIRNAHFHGRYLFRLTTNTLSISTNLSSKNVAQTQLLPSSETETIFSLTDIEDLVLTHSMLGKDNVFEIHLRNKIIISVGKRTDSDALQMETAQFYSSIRDQRETLINATPSVPPSISPPVEGIFPQETGIRRPLIEKGSIRKEIPGANDAEKEDLHERYAFTGEKIGEGAFGRVLGAYRKSTKQPVAIKVIEKNGSCEDIQRINEEIVYLSKFSHINILKLEAYYERDDAVYVVTERLETDLCKYIMESKDHYLDETTSKMIIFQVIVALKYLHDKDCGHLDVKCENILLSLLKPVPAANKPLQNGIDYNQDFPLVKLADFGYSRIIGEHSFRKTRVGTKVYNAPEIYNSMNGYNRLADVWSAGVVLYAALSGSLPFDEQYYAHIKEIVDDKNRLFSDARWAYVSDLAKDLLTDKLLVMQIESRPKPNGNQKIRAKPSLVLFDDWFTDFELYRNLREIEKRARYLMSTKQQEITPSTHWLTAQREDPVWKEYELNYY</sequence>
<reference evidence="10" key="1">
    <citation type="submission" date="2021-02" db="EMBL/GenBank/DDBJ databases">
        <authorList>
            <person name="Nowell W R."/>
        </authorList>
    </citation>
    <scope>NUCLEOTIDE SEQUENCE</scope>
</reference>
<dbReference type="GO" id="GO:0005524">
    <property type="term" value="F:ATP binding"/>
    <property type="evidence" value="ECO:0007669"/>
    <property type="project" value="UniProtKB-UniRule"/>
</dbReference>
<dbReference type="CDD" id="cd00029">
    <property type="entry name" value="C1"/>
    <property type="match status" value="1"/>
</dbReference>
<keyword evidence="1" id="KW-0479">Metal-binding</keyword>